<sequence>MKKALRAISLLSAATLMLSACGAGDSITADDGTLKVVTTTDVYADLITQIAGDHVEVTPIIASTAVDPHSYEATSSDRLNVKDADLVVLNGGGYDTFLEEMAGSDNKEQIIINAVEVSELFDEEELAHINEEHAHHEGEEAEHDHAHTYNEHVWYDLDTMIKVTNQVAEDLATLDAKNAQSYRDGASAIVTELESLLERTQALATQERNYLATEPVPGYLLEDAGYTDVTPDDLVEAVETNSDIAPLTIQEAKDVLTGQQADLLAFNEQTQTAQTREIWDFATSVHVPTASFSETLPDGQNYVQWMTGNIENIEKAVA</sequence>
<dbReference type="SUPFAM" id="SSF53807">
    <property type="entry name" value="Helical backbone' metal receptor"/>
    <property type="match status" value="1"/>
</dbReference>
<comment type="caution">
    <text evidence="7">The sequence shown here is derived from an EMBL/GenBank/DDBJ whole genome shotgun (WGS) entry which is preliminary data.</text>
</comment>
<feature type="signal peptide" evidence="6">
    <location>
        <begin position="1"/>
        <end position="22"/>
    </location>
</feature>
<keyword evidence="3" id="KW-0479">Metal-binding</keyword>
<keyword evidence="4 6" id="KW-0732">Signal</keyword>
<gene>
    <name evidence="7" type="ORF">GCM10023352_07160</name>
</gene>
<dbReference type="EMBL" id="BAABKP010000001">
    <property type="protein sequence ID" value="GAA4791558.1"/>
    <property type="molecule type" value="Genomic_DNA"/>
</dbReference>
<dbReference type="PANTHER" id="PTHR42953:SF1">
    <property type="entry name" value="METAL-BINDING PROTEIN HI_0362-RELATED"/>
    <property type="match status" value="1"/>
</dbReference>
<feature type="chain" id="PRO_5046147317" evidence="6">
    <location>
        <begin position="23"/>
        <end position="318"/>
    </location>
</feature>
<dbReference type="InterPro" id="IPR006128">
    <property type="entry name" value="Lipoprotein_PsaA-like"/>
</dbReference>
<dbReference type="InterPro" id="IPR050492">
    <property type="entry name" value="Bact_metal-bind_prot9"/>
</dbReference>
<dbReference type="PRINTS" id="PR00690">
    <property type="entry name" value="ADHESNFAMILY"/>
</dbReference>
<evidence type="ECO:0000256" key="3">
    <source>
        <dbReference type="ARBA" id="ARBA00022723"/>
    </source>
</evidence>
<dbReference type="PROSITE" id="PS51257">
    <property type="entry name" value="PROKAR_LIPOPROTEIN"/>
    <property type="match status" value="1"/>
</dbReference>
<evidence type="ECO:0000256" key="5">
    <source>
        <dbReference type="RuleBase" id="RU003512"/>
    </source>
</evidence>
<comment type="similarity">
    <text evidence="5">Belongs to the bacterial solute-binding protein 9 family.</text>
</comment>
<dbReference type="PRINTS" id="PR00691">
    <property type="entry name" value="ADHESINB"/>
</dbReference>
<dbReference type="InterPro" id="IPR006129">
    <property type="entry name" value="AdhesinB"/>
</dbReference>
<proteinExistence type="inferred from homology"/>
<evidence type="ECO:0000313" key="8">
    <source>
        <dbReference type="Proteomes" id="UP001500187"/>
    </source>
</evidence>
<dbReference type="PANTHER" id="PTHR42953">
    <property type="entry name" value="HIGH-AFFINITY ZINC UPTAKE SYSTEM PROTEIN ZNUA-RELATED"/>
    <property type="match status" value="1"/>
</dbReference>
<evidence type="ECO:0000256" key="2">
    <source>
        <dbReference type="ARBA" id="ARBA00022448"/>
    </source>
</evidence>
<evidence type="ECO:0000256" key="6">
    <source>
        <dbReference type="SAM" id="SignalP"/>
    </source>
</evidence>
<accession>A0ABP9B7I2</accession>
<dbReference type="InterPro" id="IPR006127">
    <property type="entry name" value="ZnuA-like"/>
</dbReference>
<keyword evidence="2 5" id="KW-0813">Transport</keyword>
<name>A0ABP9B7I2_9MICC</name>
<dbReference type="Gene3D" id="3.40.50.1980">
    <property type="entry name" value="Nitrogenase molybdenum iron protein domain"/>
    <property type="match status" value="2"/>
</dbReference>
<dbReference type="Pfam" id="PF01297">
    <property type="entry name" value="ZnuA"/>
    <property type="match status" value="1"/>
</dbReference>
<evidence type="ECO:0000313" key="7">
    <source>
        <dbReference type="EMBL" id="GAA4791558.1"/>
    </source>
</evidence>
<protein>
    <submittedName>
        <fullName evidence="7">Metal ABC transporter solute-binding protein</fullName>
    </submittedName>
</protein>
<evidence type="ECO:0000256" key="4">
    <source>
        <dbReference type="ARBA" id="ARBA00022729"/>
    </source>
</evidence>
<organism evidence="7 8">
    <name type="scientific">Rothia endophytica</name>
    <dbReference type="NCBI Taxonomy" id="1324766"/>
    <lineage>
        <taxon>Bacteria</taxon>
        <taxon>Bacillati</taxon>
        <taxon>Actinomycetota</taxon>
        <taxon>Actinomycetes</taxon>
        <taxon>Micrococcales</taxon>
        <taxon>Micrococcaceae</taxon>
        <taxon>Rothia</taxon>
    </lineage>
</organism>
<reference evidence="8" key="1">
    <citation type="journal article" date="2019" name="Int. J. Syst. Evol. Microbiol.">
        <title>The Global Catalogue of Microorganisms (GCM) 10K type strain sequencing project: providing services to taxonomists for standard genome sequencing and annotation.</title>
        <authorList>
            <consortium name="The Broad Institute Genomics Platform"/>
            <consortium name="The Broad Institute Genome Sequencing Center for Infectious Disease"/>
            <person name="Wu L."/>
            <person name="Ma J."/>
        </authorList>
    </citation>
    <scope>NUCLEOTIDE SEQUENCE [LARGE SCALE GENOMIC DNA]</scope>
    <source>
        <strain evidence="8">JCM 18541</strain>
    </source>
</reference>
<evidence type="ECO:0000256" key="1">
    <source>
        <dbReference type="ARBA" id="ARBA00004196"/>
    </source>
</evidence>
<dbReference type="RefSeq" id="WP_251379033.1">
    <property type="nucleotide sequence ID" value="NZ_BAABKP010000001.1"/>
</dbReference>
<comment type="subcellular location">
    <subcellularLocation>
        <location evidence="1">Cell envelope</location>
    </subcellularLocation>
</comment>
<dbReference type="Proteomes" id="UP001500187">
    <property type="component" value="Unassembled WGS sequence"/>
</dbReference>
<keyword evidence="8" id="KW-1185">Reference proteome</keyword>